<keyword evidence="2" id="KW-1185">Reference proteome</keyword>
<dbReference type="EMBL" id="JASGBP010000006">
    <property type="protein sequence ID" value="MDI9257740.1"/>
    <property type="molecule type" value="Genomic_DNA"/>
</dbReference>
<proteinExistence type="predicted"/>
<reference evidence="1 2" key="1">
    <citation type="submission" date="2023-05" db="EMBL/GenBank/DDBJ databases">
        <title>Flavobacterium sedimenti sp. nov., isolated from the sediment.</title>
        <authorList>
            <person name="Wu N."/>
        </authorList>
    </citation>
    <scope>NUCLEOTIDE SEQUENCE [LARGE SCALE GENOMIC DNA]</scope>
    <source>
        <strain evidence="1 2">YZ-48</strain>
    </source>
</reference>
<evidence type="ECO:0008006" key="3">
    <source>
        <dbReference type="Google" id="ProtNLM"/>
    </source>
</evidence>
<accession>A0ABT6XRL4</accession>
<dbReference type="RefSeq" id="WP_283239418.1">
    <property type="nucleotide sequence ID" value="NZ_JASGBP010000006.1"/>
</dbReference>
<organism evidence="1 2">
    <name type="scientific">Flavobacterium sedimenticola</name>
    <dbReference type="NCBI Taxonomy" id="3043286"/>
    <lineage>
        <taxon>Bacteria</taxon>
        <taxon>Pseudomonadati</taxon>
        <taxon>Bacteroidota</taxon>
        <taxon>Flavobacteriia</taxon>
        <taxon>Flavobacteriales</taxon>
        <taxon>Flavobacteriaceae</taxon>
        <taxon>Flavobacterium</taxon>
    </lineage>
</organism>
<comment type="caution">
    <text evidence="1">The sequence shown here is derived from an EMBL/GenBank/DDBJ whole genome shotgun (WGS) entry which is preliminary data.</text>
</comment>
<evidence type="ECO:0000313" key="1">
    <source>
        <dbReference type="EMBL" id="MDI9257740.1"/>
    </source>
</evidence>
<name>A0ABT6XRL4_9FLAO</name>
<sequence length="514" mass="60410">MKKVYVFLLLILSTINYGQNKDLASLSNGSLINFSPLYNENEQLFGYIVLFGKGKISDVEQKFEFVFLDKNLNKVANKDFEAEISVYNYKFGVNNKNQIILYPDYKDFFSSKKERDRTIIAKERLIDLKSNTVTILNNYCYTDKQIVVCNETTTVGEKKQAAKDLSKDLGYAYYSRVEQLEDDSFLVHETSSKNKGFYFENKYTLFSPEKKVMWTYELPKDIKKDDRVYIETIYFDKEYWNFIETNIHKDKATFKFVRINLKTGQKLIEEYLPESKNRSYYSLFRFGGQKGGIYNKKDFDDKLIIMGILIDSEEKQNRIGFYKVEVDKIKNKISIVDMPFTDAKSFLPKINEKGVVENGYKLQIRDLFILKNGEVGLLFEKFKYSYIPMAGSIPKATDLICFLADEKFKLKEVKTFEKDKSLADIGDYLYSYNINDDSGVVFYYKDKQKNEEGDKNWNLYISVYKNGKFSQEKIPISSKENTIFPYIAKEGYILLREYNKNSKYNGIRLERLNF</sequence>
<protein>
    <recommendedName>
        <fullName evidence="3">WG repeat-containing protein</fullName>
    </recommendedName>
</protein>
<gene>
    <name evidence="1" type="ORF">QHT84_09970</name>
</gene>
<dbReference type="Proteomes" id="UP001230035">
    <property type="component" value="Unassembled WGS sequence"/>
</dbReference>
<evidence type="ECO:0000313" key="2">
    <source>
        <dbReference type="Proteomes" id="UP001230035"/>
    </source>
</evidence>